<evidence type="ECO:0000313" key="1">
    <source>
        <dbReference type="EMBL" id="SFQ99729.1"/>
    </source>
</evidence>
<dbReference type="AlphaFoldDB" id="A0A1I6D2P2"/>
<accession>A0A1I6D2P2</accession>
<name>A0A1I6D2P2_9FIRM</name>
<evidence type="ECO:0000313" key="2">
    <source>
        <dbReference type="Proteomes" id="UP000199584"/>
    </source>
</evidence>
<dbReference type="Proteomes" id="UP000199584">
    <property type="component" value="Unassembled WGS sequence"/>
</dbReference>
<dbReference type="EMBL" id="FOYM01000004">
    <property type="protein sequence ID" value="SFQ99729.1"/>
    <property type="molecule type" value="Genomic_DNA"/>
</dbReference>
<protein>
    <submittedName>
        <fullName evidence="1">Uncharacterized protein</fullName>
    </submittedName>
</protein>
<dbReference type="STRING" id="39060.SAMN05660706_104162"/>
<gene>
    <name evidence="1" type="ORF">SAMN05660706_104162</name>
</gene>
<keyword evidence="2" id="KW-1185">Reference proteome</keyword>
<sequence>MRYLKGVMEKAGVTPTNKEERCLVDRAVREIVGNYGSQIP</sequence>
<proteinExistence type="predicted"/>
<reference evidence="2" key="1">
    <citation type="submission" date="2016-10" db="EMBL/GenBank/DDBJ databases">
        <authorList>
            <person name="Varghese N."/>
            <person name="Submissions S."/>
        </authorList>
    </citation>
    <scope>NUCLEOTIDE SEQUENCE [LARGE SCALE GENOMIC DNA]</scope>
    <source>
        <strain evidence="2">DSM 3669</strain>
    </source>
</reference>
<organism evidence="1 2">
    <name type="scientific">Desulfoscipio geothermicus DSM 3669</name>
    <dbReference type="NCBI Taxonomy" id="1121426"/>
    <lineage>
        <taxon>Bacteria</taxon>
        <taxon>Bacillati</taxon>
        <taxon>Bacillota</taxon>
        <taxon>Clostridia</taxon>
        <taxon>Eubacteriales</taxon>
        <taxon>Desulfallaceae</taxon>
        <taxon>Desulfoscipio</taxon>
    </lineage>
</organism>